<gene>
    <name evidence="1" type="ORF">AAES_141231</name>
</gene>
<evidence type="ECO:0000313" key="2">
    <source>
        <dbReference type="Proteomes" id="UP000051836"/>
    </source>
</evidence>
<protein>
    <submittedName>
        <fullName evidence="1">Uncharacterized protein</fullName>
    </submittedName>
</protein>
<evidence type="ECO:0000313" key="1">
    <source>
        <dbReference type="EMBL" id="KQK75946.1"/>
    </source>
</evidence>
<dbReference type="EMBL" id="LMAW01002898">
    <property type="protein sequence ID" value="KQK75946.1"/>
    <property type="molecule type" value="Genomic_DNA"/>
</dbReference>
<reference evidence="1 2" key="1">
    <citation type="submission" date="2015-10" db="EMBL/GenBank/DDBJ databases">
        <authorList>
            <person name="Gilbert D.G."/>
        </authorList>
    </citation>
    <scope>NUCLEOTIDE SEQUENCE [LARGE SCALE GENOMIC DNA]</scope>
    <source>
        <strain evidence="1">FVVF132</strain>
    </source>
</reference>
<dbReference type="AlphaFoldDB" id="A0A0Q3UQW8"/>
<dbReference type="Proteomes" id="UP000051836">
    <property type="component" value="Unassembled WGS sequence"/>
</dbReference>
<accession>A0A0Q3UQW8</accession>
<comment type="caution">
    <text evidence="1">The sequence shown here is derived from an EMBL/GenBank/DDBJ whole genome shotgun (WGS) entry which is preliminary data.</text>
</comment>
<sequence>MDSKAGDGTAEEAIQMIHDYGNAAGTYRGTQVTPNPELPITTSRIHEVKELIETLIHRPFERSSQHLPKHHSTQHHEENLVLSVLKDVLHRFKAVILRIFLVV</sequence>
<organism evidence="1 2">
    <name type="scientific">Amazona aestiva</name>
    <name type="common">Blue-fronted Amazon parrot</name>
    <dbReference type="NCBI Taxonomy" id="12930"/>
    <lineage>
        <taxon>Eukaryota</taxon>
        <taxon>Metazoa</taxon>
        <taxon>Chordata</taxon>
        <taxon>Craniata</taxon>
        <taxon>Vertebrata</taxon>
        <taxon>Euteleostomi</taxon>
        <taxon>Archelosauria</taxon>
        <taxon>Archosauria</taxon>
        <taxon>Dinosauria</taxon>
        <taxon>Saurischia</taxon>
        <taxon>Theropoda</taxon>
        <taxon>Coelurosauria</taxon>
        <taxon>Aves</taxon>
        <taxon>Neognathae</taxon>
        <taxon>Neoaves</taxon>
        <taxon>Telluraves</taxon>
        <taxon>Australaves</taxon>
        <taxon>Psittaciformes</taxon>
        <taxon>Psittacidae</taxon>
        <taxon>Amazona</taxon>
    </lineage>
</organism>
<proteinExistence type="predicted"/>
<keyword evidence="2" id="KW-1185">Reference proteome</keyword>
<name>A0A0Q3UQW8_AMAAE</name>